<dbReference type="Gene3D" id="3.90.79.10">
    <property type="entry name" value="Nucleoside Triphosphate Pyrophosphohydrolase"/>
    <property type="match status" value="1"/>
</dbReference>
<dbReference type="PROSITE" id="PS00893">
    <property type="entry name" value="NUDIX_BOX"/>
    <property type="match status" value="1"/>
</dbReference>
<accession>A0A7W8VET7</accession>
<keyword evidence="7" id="KW-1185">Reference proteome</keyword>
<evidence type="ECO:0000256" key="3">
    <source>
        <dbReference type="ARBA" id="ARBA00022801"/>
    </source>
</evidence>
<evidence type="ECO:0000313" key="7">
    <source>
        <dbReference type="Proteomes" id="UP000572635"/>
    </source>
</evidence>
<sequence length="135" mass="14344">MPRTVLHVAAVCFEDDRSRVLTVRKRGTDAFMLPGGKLEPGETPAEAAVREVREEIGVELAPADLTPLGAWTAPAANEPDTGVSATVFTAPLTRLPAPAREIAESRWIAPGDTGLDTVLAPLLREHVFPALATAR</sequence>
<dbReference type="PRINTS" id="PR00502">
    <property type="entry name" value="NUDIXFAMILY"/>
</dbReference>
<evidence type="ECO:0000313" key="6">
    <source>
        <dbReference type="EMBL" id="MBB5433856.1"/>
    </source>
</evidence>
<dbReference type="Proteomes" id="UP000572635">
    <property type="component" value="Unassembled WGS sequence"/>
</dbReference>
<dbReference type="InterPro" id="IPR000086">
    <property type="entry name" value="NUDIX_hydrolase_dom"/>
</dbReference>
<reference evidence="6 7" key="1">
    <citation type="submission" date="2020-08" db="EMBL/GenBank/DDBJ databases">
        <title>Sequencing the genomes of 1000 actinobacteria strains.</title>
        <authorList>
            <person name="Klenk H.-P."/>
        </authorList>
    </citation>
    <scope>NUCLEOTIDE SEQUENCE [LARGE SCALE GENOMIC DNA]</scope>
    <source>
        <strain evidence="6 7">DSM 44551</strain>
    </source>
</reference>
<dbReference type="CDD" id="cd04690">
    <property type="entry name" value="NUDIX_Hydrolase"/>
    <property type="match status" value="1"/>
</dbReference>
<dbReference type="AlphaFoldDB" id="A0A7W8VET7"/>
<dbReference type="EMBL" id="JACHDB010000001">
    <property type="protein sequence ID" value="MBB5433856.1"/>
    <property type="molecule type" value="Genomic_DNA"/>
</dbReference>
<dbReference type="SUPFAM" id="SSF55811">
    <property type="entry name" value="Nudix"/>
    <property type="match status" value="1"/>
</dbReference>
<dbReference type="PROSITE" id="PS51462">
    <property type="entry name" value="NUDIX"/>
    <property type="match status" value="1"/>
</dbReference>
<keyword evidence="3 4" id="KW-0378">Hydrolase</keyword>
<comment type="caution">
    <text evidence="6">The sequence shown here is derived from an EMBL/GenBank/DDBJ whole genome shotgun (WGS) entry which is preliminary data.</text>
</comment>
<dbReference type="PANTHER" id="PTHR43046:SF2">
    <property type="entry name" value="8-OXO-DGTP DIPHOSPHATASE-RELATED"/>
    <property type="match status" value="1"/>
</dbReference>
<comment type="cofactor">
    <cofactor evidence="1">
        <name>Mg(2+)</name>
        <dbReference type="ChEBI" id="CHEBI:18420"/>
    </cofactor>
</comment>
<evidence type="ECO:0000259" key="5">
    <source>
        <dbReference type="PROSITE" id="PS51462"/>
    </source>
</evidence>
<name>A0A7W8VET7_9ACTN</name>
<dbReference type="GO" id="GO:0016787">
    <property type="term" value="F:hydrolase activity"/>
    <property type="evidence" value="ECO:0007669"/>
    <property type="project" value="UniProtKB-KW"/>
</dbReference>
<dbReference type="RefSeq" id="WP_184393977.1">
    <property type="nucleotide sequence ID" value="NZ_BAAAJD010000017.1"/>
</dbReference>
<proteinExistence type="inferred from homology"/>
<evidence type="ECO:0000256" key="1">
    <source>
        <dbReference type="ARBA" id="ARBA00001946"/>
    </source>
</evidence>
<feature type="domain" description="Nudix hydrolase" evidence="5">
    <location>
        <begin position="3"/>
        <end position="133"/>
    </location>
</feature>
<protein>
    <recommendedName>
        <fullName evidence="5">Nudix hydrolase domain-containing protein</fullName>
    </recommendedName>
</protein>
<gene>
    <name evidence="6" type="ORF">HDA36_003940</name>
</gene>
<dbReference type="InterPro" id="IPR020476">
    <property type="entry name" value="Nudix_hydrolase"/>
</dbReference>
<comment type="similarity">
    <text evidence="2 4">Belongs to the Nudix hydrolase family.</text>
</comment>
<organism evidence="6 7">
    <name type="scientific">Nocardiopsis composta</name>
    <dbReference type="NCBI Taxonomy" id="157465"/>
    <lineage>
        <taxon>Bacteria</taxon>
        <taxon>Bacillati</taxon>
        <taxon>Actinomycetota</taxon>
        <taxon>Actinomycetes</taxon>
        <taxon>Streptosporangiales</taxon>
        <taxon>Nocardiopsidaceae</taxon>
        <taxon>Nocardiopsis</taxon>
    </lineage>
</organism>
<dbReference type="PANTHER" id="PTHR43046">
    <property type="entry name" value="GDP-MANNOSE MANNOSYL HYDROLASE"/>
    <property type="match status" value="1"/>
</dbReference>
<evidence type="ECO:0000256" key="2">
    <source>
        <dbReference type="ARBA" id="ARBA00005582"/>
    </source>
</evidence>
<evidence type="ECO:0000256" key="4">
    <source>
        <dbReference type="RuleBase" id="RU003476"/>
    </source>
</evidence>
<dbReference type="InterPro" id="IPR020084">
    <property type="entry name" value="NUDIX_hydrolase_CS"/>
</dbReference>
<dbReference type="Pfam" id="PF00293">
    <property type="entry name" value="NUDIX"/>
    <property type="match status" value="1"/>
</dbReference>
<dbReference type="InterPro" id="IPR015797">
    <property type="entry name" value="NUDIX_hydrolase-like_dom_sf"/>
</dbReference>